<feature type="region of interest" description="Disordered" evidence="4">
    <location>
        <begin position="1"/>
        <end position="253"/>
    </location>
</feature>
<feature type="region of interest" description="Disordered" evidence="4">
    <location>
        <begin position="992"/>
        <end position="1024"/>
    </location>
</feature>
<feature type="compositionally biased region" description="Low complexity" evidence="4">
    <location>
        <begin position="11"/>
        <end position="21"/>
    </location>
</feature>
<evidence type="ECO:0000256" key="4">
    <source>
        <dbReference type="SAM" id="MobiDB-lite"/>
    </source>
</evidence>
<dbReference type="EMBL" id="MU129011">
    <property type="protein sequence ID" value="KAF9510751.1"/>
    <property type="molecule type" value="Genomic_DNA"/>
</dbReference>
<feature type="compositionally biased region" description="Polar residues" evidence="4">
    <location>
        <begin position="112"/>
        <end position="126"/>
    </location>
</feature>
<dbReference type="InterPro" id="IPR000504">
    <property type="entry name" value="RRM_dom"/>
</dbReference>
<dbReference type="OrthoDB" id="271725at2759"/>
<feature type="domain" description="RRM" evidence="5">
    <location>
        <begin position="675"/>
        <end position="764"/>
    </location>
</feature>
<protein>
    <recommendedName>
        <fullName evidence="5">RRM domain-containing protein</fullName>
    </recommendedName>
</protein>
<evidence type="ECO:0000256" key="3">
    <source>
        <dbReference type="PROSITE-ProRule" id="PRU00176"/>
    </source>
</evidence>
<feature type="compositionally biased region" description="Low complexity" evidence="4">
    <location>
        <begin position="216"/>
        <end position="225"/>
    </location>
</feature>
<feature type="region of interest" description="Disordered" evidence="4">
    <location>
        <begin position="514"/>
        <end position="552"/>
    </location>
</feature>
<feature type="compositionally biased region" description="Low complexity" evidence="4">
    <location>
        <begin position="313"/>
        <end position="324"/>
    </location>
</feature>
<dbReference type="Pfam" id="PF00076">
    <property type="entry name" value="RRM_1"/>
    <property type="match status" value="1"/>
</dbReference>
<evidence type="ECO:0000256" key="2">
    <source>
        <dbReference type="ARBA" id="ARBA00022884"/>
    </source>
</evidence>
<keyword evidence="1" id="KW-0677">Repeat</keyword>
<feature type="compositionally biased region" description="Gly residues" evidence="4">
    <location>
        <begin position="190"/>
        <end position="206"/>
    </location>
</feature>
<dbReference type="Proteomes" id="UP000886523">
    <property type="component" value="Unassembled WGS sequence"/>
</dbReference>
<evidence type="ECO:0000313" key="6">
    <source>
        <dbReference type="EMBL" id="KAF9510751.1"/>
    </source>
</evidence>
<name>A0A9P6ATV5_9AGAM</name>
<feature type="compositionally biased region" description="Basic and acidic residues" evidence="4">
    <location>
        <begin position="1105"/>
        <end position="1130"/>
    </location>
</feature>
<evidence type="ECO:0000259" key="5">
    <source>
        <dbReference type="PROSITE" id="PS50102"/>
    </source>
</evidence>
<feature type="region of interest" description="Disordered" evidence="4">
    <location>
        <begin position="811"/>
        <end position="836"/>
    </location>
</feature>
<keyword evidence="7" id="KW-1185">Reference proteome</keyword>
<feature type="compositionally biased region" description="Polar residues" evidence="4">
    <location>
        <begin position="136"/>
        <end position="172"/>
    </location>
</feature>
<feature type="compositionally biased region" description="Low complexity" evidence="4">
    <location>
        <begin position="174"/>
        <end position="189"/>
    </location>
</feature>
<dbReference type="GO" id="GO:0003723">
    <property type="term" value="F:RNA binding"/>
    <property type="evidence" value="ECO:0007669"/>
    <property type="project" value="UniProtKB-UniRule"/>
</dbReference>
<dbReference type="PROSITE" id="PS50102">
    <property type="entry name" value="RRM"/>
    <property type="match status" value="1"/>
</dbReference>
<feature type="compositionally biased region" description="Polar residues" evidence="4">
    <location>
        <begin position="298"/>
        <end position="312"/>
    </location>
</feature>
<keyword evidence="2 3" id="KW-0694">RNA-binding</keyword>
<comment type="caution">
    <text evidence="6">The sequence shown here is derived from an EMBL/GenBank/DDBJ whole genome shotgun (WGS) entry which is preliminary data.</text>
</comment>
<feature type="compositionally biased region" description="Polar residues" evidence="4">
    <location>
        <begin position="1065"/>
        <end position="1077"/>
    </location>
</feature>
<dbReference type="AlphaFoldDB" id="A0A9P6ATV5"/>
<feature type="compositionally biased region" description="Polar residues" evidence="4">
    <location>
        <begin position="23"/>
        <end position="43"/>
    </location>
</feature>
<dbReference type="InterPro" id="IPR012677">
    <property type="entry name" value="Nucleotide-bd_a/b_plait_sf"/>
</dbReference>
<evidence type="ECO:0000256" key="1">
    <source>
        <dbReference type="ARBA" id="ARBA00022737"/>
    </source>
</evidence>
<organism evidence="6 7">
    <name type="scientific">Hydnum rufescens UP504</name>
    <dbReference type="NCBI Taxonomy" id="1448309"/>
    <lineage>
        <taxon>Eukaryota</taxon>
        <taxon>Fungi</taxon>
        <taxon>Dikarya</taxon>
        <taxon>Basidiomycota</taxon>
        <taxon>Agaricomycotina</taxon>
        <taxon>Agaricomycetes</taxon>
        <taxon>Cantharellales</taxon>
        <taxon>Hydnaceae</taxon>
        <taxon>Hydnum</taxon>
    </lineage>
</organism>
<dbReference type="SUPFAM" id="SSF54928">
    <property type="entry name" value="RNA-binding domain, RBD"/>
    <property type="match status" value="1"/>
</dbReference>
<evidence type="ECO:0000313" key="7">
    <source>
        <dbReference type="Proteomes" id="UP000886523"/>
    </source>
</evidence>
<feature type="compositionally biased region" description="Polar residues" evidence="4">
    <location>
        <begin position="521"/>
        <end position="532"/>
    </location>
</feature>
<dbReference type="PANTHER" id="PTHR24012">
    <property type="entry name" value="RNA BINDING PROTEIN"/>
    <property type="match status" value="1"/>
</dbReference>
<feature type="compositionally biased region" description="Pro residues" evidence="4">
    <location>
        <begin position="226"/>
        <end position="237"/>
    </location>
</feature>
<sequence length="1130" mass="119985">MSTEHDLDLASPNINSSSPISLVHSQSHNSSNQLEPLDCNTSLPPGDPLAANDKESPHEISTSPTPAIPPRTPVDSPHNSEKYAHTSVISPLSPPIASPGAEYPDSALPESQIKNGTEPQPQTQLDPLTADETGSGVHSANTTKTNKSSNPLHSPDTSFSSNASVSITSSHLLTPPRSTSIPSTSTPSLGIGGGSTGGKRNGGGSGNRKASTSHGSPLSQIILHPSSPPSPVSPTRPVPKSNNSDFTPSAAGNAAPTVMTSQLSLLQQAYAAQQATRLQQRELHAQLNLRGTAGPQPHSRSTSASNPTSFPASDSNSVSYNSGSRTHGASMAGKHIGTKVRSPPVAIFNGVRVGGGIDGYGGPRDESVLLKRYTSRAQQQRQVEAQFIHQATQDLIQDQQESLQAIELEQPHSHQSQIHSQLLEQQNDVAQQLAMLTMLNELKKGEVGRTHVQSAALRASLGSIPALHSSSPRVDPLFNPNLTSNVYINNLPATFTETQLFKLCIAFGPITPKIGSRNPPAESSSPTKSLASPIQFKDNSDNNMLLGSGSYPPGQHLLDHASHQYSPVYKDVPHGHIQKQNQKQNFTTPANYTLQMAGAALRAPGSGAGGDMRAPYGRVSSLPLPALPTLFHQQATPFTPSPVRKPVPLSVAPTDDVKETEFSGPNLFIDGPVDDYRFCNSLPNTIDLPTLEALFSPHPVTSARFFRTNASDGDASTAAGRVVAFVRLSSYEAAEEAIDRLNDRKVPGWEAAGGGKMTVRYTDVGMNNNLTLSEKRVQAIISQQPGIGAGSPLGSLNRNANVFPESVLPRSHVGSVSSTSSRRVSEQAVLDSGSQSYSYDTGVKPLYPAHSSVQSSLPSSVPRQSPAEGLENMASRNVVAPNTAQAHSPYQQKQPGVRKSYIVNIPAPKRTVATEYRRDALHHGPAGLGEDSEDISSDSAVDVDLCMANASEVPNLPPIQMAYQVPNNTPARSNHPQSGPRYIVQLPSSYLQQRTGLPLSSDRGSNEERSPATPSYERTIPAPQFQMPPPSLFKAAPRSGPLSIRPPPPDEHLPKINTATTQIDVEKSPTSSILSQDTGTPATTGGPFTPFISAGAFSPAQNRPFGDEVLGKHEDDHPKGDLSVRFVDVE</sequence>
<gene>
    <name evidence="6" type="ORF">BS47DRAFT_1364341</name>
</gene>
<dbReference type="InterPro" id="IPR035979">
    <property type="entry name" value="RBD_domain_sf"/>
</dbReference>
<feature type="region of interest" description="Disordered" evidence="4">
    <location>
        <begin position="290"/>
        <end position="337"/>
    </location>
</feature>
<reference evidence="6" key="1">
    <citation type="journal article" date="2020" name="Nat. Commun.">
        <title>Large-scale genome sequencing of mycorrhizal fungi provides insights into the early evolution of symbiotic traits.</title>
        <authorList>
            <person name="Miyauchi S."/>
            <person name="Kiss E."/>
            <person name="Kuo A."/>
            <person name="Drula E."/>
            <person name="Kohler A."/>
            <person name="Sanchez-Garcia M."/>
            <person name="Morin E."/>
            <person name="Andreopoulos B."/>
            <person name="Barry K.W."/>
            <person name="Bonito G."/>
            <person name="Buee M."/>
            <person name="Carver A."/>
            <person name="Chen C."/>
            <person name="Cichocki N."/>
            <person name="Clum A."/>
            <person name="Culley D."/>
            <person name="Crous P.W."/>
            <person name="Fauchery L."/>
            <person name="Girlanda M."/>
            <person name="Hayes R.D."/>
            <person name="Keri Z."/>
            <person name="LaButti K."/>
            <person name="Lipzen A."/>
            <person name="Lombard V."/>
            <person name="Magnuson J."/>
            <person name="Maillard F."/>
            <person name="Murat C."/>
            <person name="Nolan M."/>
            <person name="Ohm R.A."/>
            <person name="Pangilinan J."/>
            <person name="Pereira M.F."/>
            <person name="Perotto S."/>
            <person name="Peter M."/>
            <person name="Pfister S."/>
            <person name="Riley R."/>
            <person name="Sitrit Y."/>
            <person name="Stielow J.B."/>
            <person name="Szollosi G."/>
            <person name="Zifcakova L."/>
            <person name="Stursova M."/>
            <person name="Spatafora J.W."/>
            <person name="Tedersoo L."/>
            <person name="Vaario L.M."/>
            <person name="Yamada A."/>
            <person name="Yan M."/>
            <person name="Wang P."/>
            <person name="Xu J."/>
            <person name="Bruns T."/>
            <person name="Baldrian P."/>
            <person name="Vilgalys R."/>
            <person name="Dunand C."/>
            <person name="Henrissat B."/>
            <person name="Grigoriev I.V."/>
            <person name="Hibbett D."/>
            <person name="Nagy L.G."/>
            <person name="Martin F.M."/>
        </authorList>
    </citation>
    <scope>NUCLEOTIDE SEQUENCE</scope>
    <source>
        <strain evidence="6">UP504</strain>
    </source>
</reference>
<feature type="region of interest" description="Disordered" evidence="4">
    <location>
        <begin position="1065"/>
        <end position="1130"/>
    </location>
</feature>
<dbReference type="Gene3D" id="3.30.70.330">
    <property type="match status" value="1"/>
</dbReference>
<feature type="compositionally biased region" description="Low complexity" evidence="4">
    <location>
        <begin position="811"/>
        <end position="822"/>
    </location>
</feature>
<proteinExistence type="predicted"/>
<feature type="compositionally biased region" description="Low complexity" evidence="4">
    <location>
        <begin position="1078"/>
        <end position="1091"/>
    </location>
</feature>
<accession>A0A9P6ATV5</accession>